<dbReference type="GO" id="GO:0080120">
    <property type="term" value="P:CAAX-box protein maturation"/>
    <property type="evidence" value="ECO:0007669"/>
    <property type="project" value="UniProtKB-ARBA"/>
</dbReference>
<gene>
    <name evidence="3" type="ORF">CRYO30217_01627</name>
</gene>
<evidence type="ECO:0000313" key="3">
    <source>
        <dbReference type="EMBL" id="CAG5081417.1"/>
    </source>
</evidence>
<keyword evidence="1" id="KW-0472">Membrane</keyword>
<feature type="transmembrane region" description="Helical" evidence="1">
    <location>
        <begin position="98"/>
        <end position="120"/>
    </location>
</feature>
<feature type="transmembrane region" description="Helical" evidence="1">
    <location>
        <begin position="140"/>
        <end position="157"/>
    </location>
</feature>
<evidence type="ECO:0000313" key="4">
    <source>
        <dbReference type="Proteomes" id="UP000683507"/>
    </source>
</evidence>
<evidence type="ECO:0000259" key="2">
    <source>
        <dbReference type="Pfam" id="PF02517"/>
    </source>
</evidence>
<reference evidence="3" key="1">
    <citation type="submission" date="2021-04" db="EMBL/GenBank/DDBJ databases">
        <authorList>
            <person name="Rodrigo-Torres L."/>
            <person name="Arahal R. D."/>
            <person name="Lucena T."/>
        </authorList>
    </citation>
    <scope>NUCLEOTIDE SEQUENCE</scope>
    <source>
        <strain evidence="3">AS29M-1</strain>
    </source>
</reference>
<dbReference type="Pfam" id="PF02517">
    <property type="entry name" value="Rce1-like"/>
    <property type="match status" value="1"/>
</dbReference>
<dbReference type="AlphaFoldDB" id="A0A916NGW4"/>
<dbReference type="PANTHER" id="PTHR39430">
    <property type="entry name" value="MEMBRANE-ASSOCIATED PROTEASE-RELATED"/>
    <property type="match status" value="1"/>
</dbReference>
<keyword evidence="1" id="KW-0812">Transmembrane</keyword>
<sequence length="294" mass="33343">MLSKIRQAYNNHLAVKIITVVLVVLLSVAIMLPLLKLAEVFGVNIRENTGLNFKVQLGNVFFFTLFGACSLFIIWLAQKFIHQQKFSELGFTRNAVPTLLVGFVLGVIVVSSKYAIMMYFADEVDTEPAFGENVNAFSYIGYYLYFFFGFIIWNSLIEEVGTRAYPIQKLKDHMNPHIIFTIMGLIFAMGHFALNDFSMGYFISLFVASYIYSLLYYYSGSIWLTIGMHSGVNWIGFTFFGYNWKLGAIANIEIIGGNPYIMEYAGAFVQLLFLGVVLLLKRKGFFEQGNRLSG</sequence>
<feature type="transmembrane region" description="Helical" evidence="1">
    <location>
        <begin position="231"/>
        <end position="255"/>
    </location>
</feature>
<dbReference type="GO" id="GO:0004175">
    <property type="term" value="F:endopeptidase activity"/>
    <property type="evidence" value="ECO:0007669"/>
    <property type="project" value="UniProtKB-ARBA"/>
</dbReference>
<keyword evidence="4" id="KW-1185">Reference proteome</keyword>
<feature type="transmembrane region" description="Helical" evidence="1">
    <location>
        <begin position="55"/>
        <end position="77"/>
    </location>
</feature>
<organism evidence="3 4">
    <name type="scientific">Parvicella tangerina</name>
    <dbReference type="NCBI Taxonomy" id="2829795"/>
    <lineage>
        <taxon>Bacteria</taxon>
        <taxon>Pseudomonadati</taxon>
        <taxon>Bacteroidota</taxon>
        <taxon>Flavobacteriia</taxon>
        <taxon>Flavobacteriales</taxon>
        <taxon>Parvicellaceae</taxon>
        <taxon>Parvicella</taxon>
    </lineage>
</organism>
<evidence type="ECO:0000256" key="1">
    <source>
        <dbReference type="SAM" id="Phobius"/>
    </source>
</evidence>
<dbReference type="InterPro" id="IPR003675">
    <property type="entry name" value="Rce1/LyrA-like_dom"/>
</dbReference>
<name>A0A916NGW4_9FLAO</name>
<feature type="transmembrane region" description="Helical" evidence="1">
    <location>
        <begin position="12"/>
        <end position="35"/>
    </location>
</feature>
<dbReference type="EMBL" id="OU015584">
    <property type="protein sequence ID" value="CAG5081417.1"/>
    <property type="molecule type" value="Genomic_DNA"/>
</dbReference>
<proteinExistence type="predicted"/>
<accession>A0A916NGW4</accession>
<feature type="domain" description="CAAX prenyl protease 2/Lysostaphin resistance protein A-like" evidence="2">
    <location>
        <begin position="143"/>
        <end position="235"/>
    </location>
</feature>
<feature type="transmembrane region" description="Helical" evidence="1">
    <location>
        <begin position="200"/>
        <end position="219"/>
    </location>
</feature>
<feature type="transmembrane region" description="Helical" evidence="1">
    <location>
        <begin position="178"/>
        <end position="194"/>
    </location>
</feature>
<dbReference type="KEGG" id="ptan:CRYO30217_01627"/>
<protein>
    <recommendedName>
        <fullName evidence="2">CAAX prenyl protease 2/Lysostaphin resistance protein A-like domain-containing protein</fullName>
    </recommendedName>
</protein>
<dbReference type="Proteomes" id="UP000683507">
    <property type="component" value="Chromosome"/>
</dbReference>
<feature type="transmembrane region" description="Helical" evidence="1">
    <location>
        <begin position="261"/>
        <end position="280"/>
    </location>
</feature>
<keyword evidence="1" id="KW-1133">Transmembrane helix</keyword>
<dbReference type="PANTHER" id="PTHR39430:SF1">
    <property type="entry name" value="PROTEASE"/>
    <property type="match status" value="1"/>
</dbReference>